<comment type="caution">
    <text evidence="2">The sequence shown here is derived from an EMBL/GenBank/DDBJ whole genome shotgun (WGS) entry which is preliminary data.</text>
</comment>
<name>A0A2P6N2W8_9EUKA</name>
<protein>
    <recommendedName>
        <fullName evidence="4">Cell division cycle protein 123</fullName>
    </recommendedName>
</protein>
<evidence type="ECO:0000313" key="2">
    <source>
        <dbReference type="EMBL" id="PRP78291.1"/>
    </source>
</evidence>
<keyword evidence="3" id="KW-1185">Reference proteome</keyword>
<dbReference type="PANTHER" id="PTHR15323">
    <property type="entry name" value="D123 PROTEIN"/>
    <property type="match status" value="1"/>
</dbReference>
<dbReference type="GO" id="GO:0005737">
    <property type="term" value="C:cytoplasm"/>
    <property type="evidence" value="ECO:0007669"/>
    <property type="project" value="TreeGrafter"/>
</dbReference>
<organism evidence="2 3">
    <name type="scientific">Planoprotostelium fungivorum</name>
    <dbReference type="NCBI Taxonomy" id="1890364"/>
    <lineage>
        <taxon>Eukaryota</taxon>
        <taxon>Amoebozoa</taxon>
        <taxon>Evosea</taxon>
        <taxon>Variosea</taxon>
        <taxon>Cavosteliida</taxon>
        <taxon>Cavosteliaceae</taxon>
        <taxon>Planoprotostelium</taxon>
    </lineage>
</organism>
<dbReference type="Pfam" id="PF07065">
    <property type="entry name" value="D123"/>
    <property type="match status" value="1"/>
</dbReference>
<dbReference type="InParanoid" id="A0A2P6N2W8"/>
<gene>
    <name evidence="2" type="ORF">PROFUN_13825</name>
</gene>
<proteinExistence type="inferred from homology"/>
<evidence type="ECO:0008006" key="4">
    <source>
        <dbReference type="Google" id="ProtNLM"/>
    </source>
</evidence>
<dbReference type="PANTHER" id="PTHR15323:SF6">
    <property type="entry name" value="CELL DIVISION CYCLE PROTEIN 123 HOMOLOG"/>
    <property type="match status" value="1"/>
</dbReference>
<reference evidence="2 3" key="1">
    <citation type="journal article" date="2018" name="Genome Biol. Evol.">
        <title>Multiple Roots of Fruiting Body Formation in Amoebozoa.</title>
        <authorList>
            <person name="Hillmann F."/>
            <person name="Forbes G."/>
            <person name="Novohradska S."/>
            <person name="Ferling I."/>
            <person name="Riege K."/>
            <person name="Groth M."/>
            <person name="Westermann M."/>
            <person name="Marz M."/>
            <person name="Spaller T."/>
            <person name="Winckler T."/>
            <person name="Schaap P."/>
            <person name="Glockner G."/>
        </authorList>
    </citation>
    <scope>NUCLEOTIDE SEQUENCE [LARGE SCALE GENOMIC DNA]</scope>
    <source>
        <strain evidence="2 3">Jena</strain>
    </source>
</reference>
<evidence type="ECO:0000256" key="1">
    <source>
        <dbReference type="ARBA" id="ARBA00011047"/>
    </source>
</evidence>
<dbReference type="OrthoDB" id="10258212at2759"/>
<accession>A0A2P6N2W8</accession>
<dbReference type="STRING" id="1890364.A0A2P6N2W8"/>
<dbReference type="AlphaFoldDB" id="A0A2P6N2W8"/>
<dbReference type="InterPro" id="IPR009772">
    <property type="entry name" value="CDC123"/>
</dbReference>
<evidence type="ECO:0000313" key="3">
    <source>
        <dbReference type="Proteomes" id="UP000241769"/>
    </source>
</evidence>
<sequence>MDGSSSPPLNYTSPRIQREVFRSHLLLSDQEILDLGIRPCDVELYRRRHYQASFSINTWYDALREHTFRTETVDLSFEEAQSIVTVFLSKRQAGVDLSKERDILQKLAVRLDWIIKNDFNRRCFIKLNTRSPKDAPIYDFNSQTVKKAIISEISRLEPQERDDNNETIAFVKATNRCLVTSSGIEAVQVLTRSMRIYEDLIKCIQFGEKHFEAKLVIREWLEEVINKPEMEFRCFVCKNQMNAITQYFSMCHFPDLAPRKEEIQKKILHFFDTQLKNKLTHNNYVVDLFIGRDRILIIELNPFHNGAGAGLFSWATDRDTLMNGPLEFKILLQPAHNVREHVPDQWQRLISSEFHNSEDEDDEDPDIDEPVAYWPWTLAAVMVVGSVITGRLTSRFEI</sequence>
<dbReference type="EMBL" id="MDYQ01000231">
    <property type="protein sequence ID" value="PRP78291.1"/>
    <property type="molecule type" value="Genomic_DNA"/>
</dbReference>
<comment type="similarity">
    <text evidence="1">Belongs to the CDC123 family.</text>
</comment>
<dbReference type="Proteomes" id="UP000241769">
    <property type="component" value="Unassembled WGS sequence"/>
</dbReference>